<evidence type="ECO:0000256" key="1">
    <source>
        <dbReference type="ARBA" id="ARBA00004613"/>
    </source>
</evidence>
<evidence type="ECO:0000313" key="7">
    <source>
        <dbReference type="EMBL" id="AOX01984.1"/>
    </source>
</evidence>
<accession>A0A1D8TWN1</accession>
<evidence type="ECO:0000313" key="8">
    <source>
        <dbReference type="Proteomes" id="UP000177870"/>
    </source>
</evidence>
<gene>
    <name evidence="7" type="ORF">BJP34_23410</name>
</gene>
<feature type="domain" description="Insecticide toxin TcdB middle/N-terminal" evidence="6">
    <location>
        <begin position="667"/>
        <end position="795"/>
    </location>
</feature>
<dbReference type="GO" id="GO:0005737">
    <property type="term" value="C:cytoplasm"/>
    <property type="evidence" value="ECO:0007669"/>
    <property type="project" value="InterPro"/>
</dbReference>
<feature type="region of interest" description="Disordered" evidence="4">
    <location>
        <begin position="1367"/>
        <end position="1404"/>
    </location>
</feature>
<dbReference type="InterPro" id="IPR022044">
    <property type="entry name" value="TcdB_toxin_mid/C"/>
</dbReference>
<dbReference type="PRINTS" id="PR01341">
    <property type="entry name" value="SALSPVBPROT"/>
</dbReference>
<dbReference type="GO" id="GO:0005576">
    <property type="term" value="C:extracellular region"/>
    <property type="evidence" value="ECO:0007669"/>
    <property type="project" value="UniProtKB-SubCell"/>
</dbReference>
<feature type="compositionally biased region" description="Low complexity" evidence="4">
    <location>
        <begin position="1022"/>
        <end position="1033"/>
    </location>
</feature>
<protein>
    <recommendedName>
        <fullName evidence="9">Sugar-binding protein</fullName>
    </recommendedName>
</protein>
<dbReference type="InterPro" id="IPR022385">
    <property type="entry name" value="Rhs_assc_core"/>
</dbReference>
<dbReference type="InterPro" id="IPR028994">
    <property type="entry name" value="Integrin_alpha_N"/>
</dbReference>
<dbReference type="InterPro" id="IPR022045">
    <property type="entry name" value="TcdB_toxin_mid/N"/>
</dbReference>
<dbReference type="RefSeq" id="WP_070394411.1">
    <property type="nucleotide sequence ID" value="NZ_CP017599.1"/>
</dbReference>
<dbReference type="Pfam" id="PF12256">
    <property type="entry name" value="TcdB_toxin_midN"/>
    <property type="match status" value="1"/>
</dbReference>
<dbReference type="KEGG" id="mpro:BJP34_23410"/>
<evidence type="ECO:0000256" key="3">
    <source>
        <dbReference type="ARBA" id="ARBA00023026"/>
    </source>
</evidence>
<reference evidence="8" key="1">
    <citation type="submission" date="2016-10" db="EMBL/GenBank/DDBJ databases">
        <title>Comparative genomics uncovers the prolific and rare metabolic potential of the cyanobacterial genus Moorea.</title>
        <authorList>
            <person name="Leao T."/>
            <person name="Castelao G."/>
            <person name="Korobeynikov A."/>
            <person name="Monroe E.A."/>
            <person name="Podell S."/>
            <person name="Glukhov E."/>
            <person name="Allen E."/>
            <person name="Gerwick W.H."/>
            <person name="Gerwick L."/>
        </authorList>
    </citation>
    <scope>NUCLEOTIDE SEQUENCE [LARGE SCALE GENOMIC DNA]</scope>
    <source>
        <strain evidence="8">PAL-8-15-08-1</strain>
    </source>
</reference>
<dbReference type="OrthoDB" id="454702at2"/>
<comment type="subcellular location">
    <subcellularLocation>
        <location evidence="1">Secreted</location>
    </subcellularLocation>
</comment>
<evidence type="ECO:0000259" key="6">
    <source>
        <dbReference type="Pfam" id="PF12256"/>
    </source>
</evidence>
<dbReference type="InterPro" id="IPR050708">
    <property type="entry name" value="T6SS_VgrG/RHS"/>
</dbReference>
<evidence type="ECO:0000256" key="2">
    <source>
        <dbReference type="ARBA" id="ARBA00022525"/>
    </source>
</evidence>
<dbReference type="EMBL" id="CP017599">
    <property type="protein sequence ID" value="AOX01984.1"/>
    <property type="molecule type" value="Genomic_DNA"/>
</dbReference>
<organism evidence="7 8">
    <name type="scientific">Moorena producens PAL-8-15-08-1</name>
    <dbReference type="NCBI Taxonomy" id="1458985"/>
    <lineage>
        <taxon>Bacteria</taxon>
        <taxon>Bacillati</taxon>
        <taxon>Cyanobacteriota</taxon>
        <taxon>Cyanophyceae</taxon>
        <taxon>Coleofasciculales</taxon>
        <taxon>Coleofasciculaceae</taxon>
        <taxon>Moorena</taxon>
    </lineage>
</organism>
<dbReference type="STRING" id="1458985.BJP34_23410"/>
<evidence type="ECO:0000259" key="5">
    <source>
        <dbReference type="Pfam" id="PF12255"/>
    </source>
</evidence>
<feature type="region of interest" description="Disordered" evidence="4">
    <location>
        <begin position="1006"/>
        <end position="1035"/>
    </location>
</feature>
<dbReference type="Gene3D" id="2.180.10.10">
    <property type="entry name" value="RHS repeat-associated core"/>
    <property type="match status" value="1"/>
</dbReference>
<dbReference type="SUPFAM" id="SSF69318">
    <property type="entry name" value="Integrin alpha N-terminal domain"/>
    <property type="match status" value="1"/>
</dbReference>
<keyword evidence="3" id="KW-0843">Virulence</keyword>
<dbReference type="NCBIfam" id="TIGR03696">
    <property type="entry name" value="Rhs_assc_core"/>
    <property type="match status" value="1"/>
</dbReference>
<dbReference type="InterPro" id="IPR003284">
    <property type="entry name" value="Sal_SpvB"/>
</dbReference>
<proteinExistence type="predicted"/>
<dbReference type="PANTHER" id="PTHR32305:SF15">
    <property type="entry name" value="PROTEIN RHSA-RELATED"/>
    <property type="match status" value="1"/>
</dbReference>
<sequence>MENQITATQLSLPKGGGAIQGIGETFQASEFTGTASLSIPIGTSSCRGFEPKISVDYSSGSGNGSFGLGFSLSIPNISRKTSKGLPQYDGYDTFLIFNGDDLVPIVGGKRERISHNIKYTVISYRPRTEGLFAQIEQWIAPEGDSFWRIVSSDNVTSIFGKTENTRIFDSENPSHIFEWLLSETFNPSGDRVVYEYKSENIDNVPNDLCEVNRSQTSNKYIERIKYGNVTPFQEGQNQVEQWLFEVVFDYGEYNLDSDTPYRPVQSWTNRQDPFSTYHAGFEIRTHRLCRSVLMFHRFEAEFGSEPILVKATRFSYDETPIVSLMTGVESVGYSYENGKYQTKSLPPLEFKYTEFKPTNHAFEPLLSEKGEFLPGLDLPPNYSLIDLYGEGIPGILYSDGKTTLYWEPEAKENGKDGAAVSYSPPQTPQAFPIERNVQGATQRLMDLTGNGQMNLVVSRGTTTGYYEANSDRTWQSFQTFPSFPTDFSNPENQLLDMTGDGLTDILRMDSDRIWIYPGKGKEGFGSPFSRNNKNDIPLARKGSESEIWQFTDIFGTGMQHLVRVTNGMVECWPSLGYGKFGQRVLLDHAPRFGKQMDASRLFLADLDGSGTADLIYVHSDRVEIWFNQSGNSFSEPITIPLQFPSSEGLGVGWAGGGFPSKWDPLNQIRFADIYGNGTTCLVFSDNHIKPRHWCYDFCQRRKPYLLNEINNNLGSKSTITYCSSTKFYLEDKKKGNPWIVNLPFPVQVVEKTESFDLISGSKMVSSYAYHHGYYDGVEREFRGFGLVERRDAETLEDLLKGDPPQPPLVRGEQEEALVRGEQEEALVSDPPQPPLVRGEQEVALVRGEQDGKDFYVPPILTKTWYHTGAWQRYGSLSRQYEKEYFQGDSQAYQFPDSIFADLNGEVDAQTSRQAYWTLKGMVLREEVYGLDGSDLEDKPYAVTETNYHVKLLQPKGDNKYGVYFVEPRETLSYHYERNPDDPRISHQFVLKVDEYGNVLRSCTVAYGRRQPTPNPTHPQPLPGGEQEGNQEGNVRPEQLSLKVVSEENRFINRKDINLLGVPLENNSYEITNLALKSGEQYFSFAEVDDYLEQVLESDASRLLSWQRHYYWSPEQEKSLPWGEVSPEALLYQTEVAEFYREQVQEAFTSALTQEQLEDLLSREGGYQLKENYWWNPGLTQTYNSADKFFLPKATIDPFGNATTYDYDAYNLLTVKVTDALSNEMVVENVDYQTLQVQRIRDINQNISEVLFDPMGMVTVTSFYGTENGESQGFGPLEDYQIKELPNLEELMANPQDYLQGAASYFYYDLFAWKDRNVPVHAVSLTTEDYGNNGRILTSIAYSDGFGRDLQSKVKVEGGLAFQFSQSIPQVPDLDPPKSPLKRGTMTQASPSRGKTHPLPLPRGESEERWLTSGRTVYNNKGNPVKQYEPYYLNTYEYVNNEILNQFGVSDTLYYDPLERVIRTETAKGFFSKVEFTPWEEKNYDVNDTVKDSSFYKSFLENYPDQPTEAQRNEKDALDKAAEFYDTPVIRVMDSLGRAFLEIDNGLTSYYNYDIQGRLLESIDPRLYASNLTQGTAYYNFRYRYGLRVGSEEEPVNPLVTDSTDGGVNLSLDNAMGNHLWNRSPRNFDQVIYYDELQRKVKIRTKGIKNDGTVATDNVVETFIYGESQPNAADYNLRGQLYQLRDQSGVITNSTYNLQGNSLETTRQLTKNYQDYVNWDDTVELEEEIYTNKFAFNGIQQLIAETTPDGSVKTNSYNRLGLLEKITVTLPDDTLQPIINDIEYDAKGQRLAVSYGNGVNTTYSYEETTWRLIKLSSTRSNRDRNGKERKSVIQDIAYTYDPVGNITRLKDNTYATVFYNNQKVEPLSDYTYDALYRLIEANGRQHPGINARTHHNNDQDGDFKQSKFVPLSDSNALEHYQESYTYDDGGNLIKTTHTAATNSWTRTQEIMPDSNRLKSVSSKNGFSESLPITYDRSGNQQQLNGNSTIKLTFNCCENLVRARIIERSNQPDDSDYYTYDSGEMRTRKVSERLVNGGAVIQKESKIYLGNYEVKRLQQNETTILERQTLRVMDDETCVAIFHYWEEPTPNPSQEGNLPRRGSGELVGTRKLRYQMDNHLGSVALEVDDDGQIISYEEYFPYGGTAFIAGKNQQEVKLKEYRYSGKERDDSTGLYYYGARYYAPWLGRWLKPDPAGTVDGFNLFEFVGGNPIIYLDEKGEMISRFISGNKPKITTSTGSIHTPILYYQYMPKLQFTSYQFFSTVSSVKKTKRKPHVPRNGGWWSGKPGNSIWYKTHFSDAQQKQLSQYGYLYNRGIPFKNDVPDFDEFAANTLDVKKEIGEELTGDHGKDYDLYLIALKSYLEKRDVRTTEKHLKKLLKGEYAVHHKEGNILQLLPISIHLFTPHTGGASKLKN</sequence>
<dbReference type="Proteomes" id="UP000177870">
    <property type="component" value="Chromosome"/>
</dbReference>
<keyword evidence="2" id="KW-0964">Secreted</keyword>
<evidence type="ECO:0000256" key="4">
    <source>
        <dbReference type="SAM" id="MobiDB-lite"/>
    </source>
</evidence>
<name>A0A1D8TWN1_9CYAN</name>
<evidence type="ECO:0008006" key="9">
    <source>
        <dbReference type="Google" id="ProtNLM"/>
    </source>
</evidence>
<feature type="compositionally biased region" description="Pro residues" evidence="4">
    <location>
        <begin position="1012"/>
        <end position="1021"/>
    </location>
</feature>
<dbReference type="Pfam" id="PF03534">
    <property type="entry name" value="SpvB"/>
    <property type="match status" value="1"/>
</dbReference>
<feature type="domain" description="Insecticide toxin TcdB middle/C-terminal" evidence="5">
    <location>
        <begin position="914"/>
        <end position="1060"/>
    </location>
</feature>
<dbReference type="PANTHER" id="PTHR32305">
    <property type="match status" value="1"/>
</dbReference>
<dbReference type="Pfam" id="PF12255">
    <property type="entry name" value="TcdB_toxin_midC"/>
    <property type="match status" value="1"/>
</dbReference>